<dbReference type="EMBL" id="HE774682">
    <property type="protein sequence ID" value="CCG53616.1"/>
    <property type="molecule type" value="Genomic_DNA"/>
</dbReference>
<dbReference type="Gene3D" id="1.20.1290.10">
    <property type="entry name" value="AhpD-like"/>
    <property type="match status" value="1"/>
</dbReference>
<keyword evidence="1" id="KW-0575">Peroxidase</keyword>
<organism evidence="1 2">
    <name type="scientific">Flavobacterium indicum (strain DSM 17447 / CIP 109464 / GPTSA100-9)</name>
    <dbReference type="NCBI Taxonomy" id="1094466"/>
    <lineage>
        <taxon>Bacteria</taxon>
        <taxon>Pseudomonadati</taxon>
        <taxon>Bacteroidota</taxon>
        <taxon>Flavobacteriia</taxon>
        <taxon>Flavobacteriales</taxon>
        <taxon>Flavobacteriaceae</taxon>
        <taxon>Flavobacterium</taxon>
    </lineage>
</organism>
<dbReference type="PANTHER" id="PTHR35446:SF3">
    <property type="entry name" value="CMD DOMAIN-CONTAINING PROTEIN"/>
    <property type="match status" value="1"/>
</dbReference>
<dbReference type="PANTHER" id="PTHR35446">
    <property type="entry name" value="SI:CH211-175M2.5"/>
    <property type="match status" value="1"/>
</dbReference>
<sequence>MAHLKLENNTVSSITSSILDATKSKLGFAPNMYVKMGNNPALLDAYTYSYNSFRANSGFNYIEQEVIFLSIAFENNCEYCVAAHSFVADMMSKVPTEVTDAIRNNQQIPDLKLGALSKLTRSLTVNRGMASQTEIDDFIAVGYTEAHVLGIIAGIGVKALSNYSNHLTNPEVDAAFAGRKWEKRI</sequence>
<dbReference type="HOGENOM" id="CLU_082760_5_1_10"/>
<evidence type="ECO:0000313" key="2">
    <source>
        <dbReference type="Proteomes" id="UP000007599"/>
    </source>
</evidence>
<dbReference type="eggNOG" id="COG2128">
    <property type="taxonomic scope" value="Bacteria"/>
</dbReference>
<dbReference type="RefSeq" id="WP_014388735.1">
    <property type="nucleotide sequence ID" value="NC_017025.1"/>
</dbReference>
<dbReference type="Proteomes" id="UP000007599">
    <property type="component" value="Chromosome I"/>
</dbReference>
<evidence type="ECO:0000313" key="1">
    <source>
        <dbReference type="EMBL" id="CCG53616.1"/>
    </source>
</evidence>
<keyword evidence="1" id="KW-0560">Oxidoreductase</keyword>
<dbReference type="OrthoDB" id="9808310at2"/>
<reference evidence="2" key="2">
    <citation type="submission" date="2012-03" db="EMBL/GenBank/DDBJ databases">
        <title>Complete genome sequence of Flavobacterium indicum GPTSA100-9T, isolated from warm spring water.</title>
        <authorList>
            <person name="Barbier P."/>
            <person name="Houel A."/>
            <person name="Loux V."/>
            <person name="Poulain J."/>
            <person name="Bernardet J.-F."/>
            <person name="Touchon M."/>
            <person name="Duchaud E."/>
        </authorList>
    </citation>
    <scope>NUCLEOTIDE SEQUENCE [LARGE SCALE GENOMIC DNA]</scope>
    <source>
        <strain evidence="2">DSM 17447 / CIP 109464 / GPTSA100-9</strain>
    </source>
</reference>
<dbReference type="PATRIC" id="fig|1094466.5.peg.1643"/>
<reference evidence="1 2" key="1">
    <citation type="journal article" date="2012" name="J. Bacteriol.">
        <title>Complete Genome Sequence of Flavobacterium indicum GPSTA100-9T, Isolated from Warm Spring Water.</title>
        <authorList>
            <person name="Barbier P."/>
            <person name="Houel A."/>
            <person name="Loux V."/>
            <person name="Poulain J."/>
            <person name="Bernardet J.F."/>
            <person name="Touchon M."/>
            <person name="Duchaud E."/>
        </authorList>
    </citation>
    <scope>NUCLEOTIDE SEQUENCE [LARGE SCALE GENOMIC DNA]</scope>
    <source>
        <strain evidence="2">DSM 17447 / CIP 109464 / GPTSA100-9</strain>
    </source>
</reference>
<dbReference type="GO" id="GO:0004601">
    <property type="term" value="F:peroxidase activity"/>
    <property type="evidence" value="ECO:0007669"/>
    <property type="project" value="UniProtKB-KW"/>
</dbReference>
<dbReference type="InterPro" id="IPR029032">
    <property type="entry name" value="AhpD-like"/>
</dbReference>
<keyword evidence="2" id="KW-1185">Reference proteome</keyword>
<dbReference type="KEGG" id="fin:KQS_08395"/>
<name>H8XTN6_FLAIG</name>
<dbReference type="STRING" id="1094466.KQS_08395"/>
<dbReference type="AlphaFoldDB" id="H8XTN6"/>
<dbReference type="SUPFAM" id="SSF69118">
    <property type="entry name" value="AhpD-like"/>
    <property type="match status" value="1"/>
</dbReference>
<protein>
    <submittedName>
        <fullName evidence="1">Putative peroxidase</fullName>
    </submittedName>
</protein>
<accession>H8XTN6</accession>
<gene>
    <name evidence="1" type="ordered locus">KQS_08395</name>
</gene>
<proteinExistence type="predicted"/>